<name>A0A6M3LN74_9ZZZZ</name>
<accession>A0A6M3LN74</accession>
<proteinExistence type="predicted"/>
<dbReference type="AlphaFoldDB" id="A0A6M3LN74"/>
<dbReference type="EMBL" id="MT143433">
    <property type="protein sequence ID" value="QJA96787.1"/>
    <property type="molecule type" value="Genomic_DNA"/>
</dbReference>
<sequence length="75" mass="8432">MKMSLMELITLLATQQMRGVEDRTPVQIEVSVRDLRRALSEAEYQEAKEAWFSVYSVANNRLDGSSTVVIKGGVQ</sequence>
<protein>
    <submittedName>
        <fullName evidence="1">Uncharacterized protein</fullName>
    </submittedName>
</protein>
<reference evidence="1" key="1">
    <citation type="submission" date="2020-03" db="EMBL/GenBank/DDBJ databases">
        <title>The deep terrestrial virosphere.</title>
        <authorList>
            <person name="Holmfeldt K."/>
            <person name="Nilsson E."/>
            <person name="Simone D."/>
            <person name="Lopez-Fernandez M."/>
            <person name="Wu X."/>
            <person name="de Brujin I."/>
            <person name="Lundin D."/>
            <person name="Andersson A."/>
            <person name="Bertilsson S."/>
            <person name="Dopson M."/>
        </authorList>
    </citation>
    <scope>NUCLEOTIDE SEQUENCE</scope>
    <source>
        <strain evidence="1">MM415B07370</strain>
    </source>
</reference>
<gene>
    <name evidence="1" type="ORF">MM415B07370_0006</name>
</gene>
<organism evidence="1">
    <name type="scientific">viral metagenome</name>
    <dbReference type="NCBI Taxonomy" id="1070528"/>
    <lineage>
        <taxon>unclassified sequences</taxon>
        <taxon>metagenomes</taxon>
        <taxon>organismal metagenomes</taxon>
    </lineage>
</organism>
<evidence type="ECO:0000313" key="1">
    <source>
        <dbReference type="EMBL" id="QJA96787.1"/>
    </source>
</evidence>